<dbReference type="PROSITE" id="PS50082">
    <property type="entry name" value="WD_REPEATS_2"/>
    <property type="match status" value="1"/>
</dbReference>
<sequence>MRWDDRRTRIAAELGIACCFPATAQTYLDEDNAGIVGVCVATPDGAELRVLVLDKATVALPPVGIDAFEPPSTTTDCNLERSLEKVLCIPREDGAIQVASSQTGQSLQGYLDMFYSNVAITPASPAWAKQLSPRAFPPRYRNLIPLLGAFESPTSVYLVLPYAATSLRAHLLALHQPCMDEARDEHQRFLLYQLVRGFQTSPALPSVDSEWTDVADSTQLRFFPMHPSRTVDDMDPRSLLERWRVGDVSNLDYLLALNHAAGRSMKHRSVHPVLPWVLDFNGQHRDLTQSKFRLMKGDAQLDQTYAHTGHHIPENLSDLTVAIYLARRLPLPLLQSIVRARFEAKEYPLTMARMYAWSPEECIPEFFLDATIFTSRHDDMPSLDLHGMTPDAFLQCHRAALESPHVSRDLHAWIDLNFGASLTGDVAIAHKNVPLRGFVQLFAAPHPPRQVPPTPNASTSCEPSAALLSQLTQEAYVLATTTKSQTVSSLRKASDSLNSSGRRGQPSTSLPSSPSMSVRSQRDTGSLSWIKQLEALDDDDAGVYDDAAPAEVSDDVRLWAVQPPILLRDDAIVGACDTSTWTQYEIRLRPSYPSDADAPVRLASLAAEVYLHHALFTPPSYHAYVALRAANTATASAMLLLLPALRQLPPVMQALVLSLLDPKCPRGNFVQNILEGEMHPTDDALYRMARRSRALFAPQFAAIYDVLEASPTAESVVALNELAMRVPTPLFALLEPLLAPLLSDVVSAADVFSTLVAKLGKEVSLARYEARIVRLYEGCVDDCARIWLLSTAPDGLLWLLWHSWGSGFLLTHMVPVLLEWWRRGSLHVRLVAGFALAQLASSHMLGTALAEQRILPKMLHAISKPKVGGCTHDQDAFWRQRHPPHTTSMGILRIACELGDFVVSAVLLPTLYDLLGAHLCAIQREPTKAHVELQLEVIVVSRLLRALLDLVHDFTASVHAMVALLDRVSHQLPPLLAWTGLVELVLALSDKVGPTLTKQSLQPSLQACVLSMHCPSSHLAPFPALESWYLGVGAWPPIEPLPSVLFEDVHLALDLSLPRKLQDAVQTTWQRSLSVPKPKRHSRKWTQTPSSAFWEASSVLNAHNASIKMLTVLDGDRWLVSASAGGSCKLWRLSDMHSLGQWSVHAAPITGVLHMPSLLHHFVVSDRLNVFLYQAPTLQCKWQMTFPSPIVCTPVVVLASIVVAQEPLTLHIMRPTTRDAPIVWSAPRVLGTLSTVAATTDNRTLVLGGTSGYLCLLDARTGAVLRMWSAHDGRVLKLQHGPPHRLWSIGADRIAHLWDTQTWTTTATVANWPDTTLDHTVVTADADRLVVASGLRMATLATTDVVRRRTRLELETLFEKQRDGKLRTPKWSVQAMAHLTLRPCLIVGNDAGAINLLRTSP</sequence>
<dbReference type="EMBL" id="JH767133">
    <property type="protein sequence ID" value="EQC42141.1"/>
    <property type="molecule type" value="Genomic_DNA"/>
</dbReference>
<dbReference type="OrthoDB" id="29306at2759"/>
<dbReference type="Gene3D" id="1.10.1540.10">
    <property type="entry name" value="BEACH domain"/>
    <property type="match status" value="1"/>
</dbReference>
<dbReference type="SMART" id="SM00320">
    <property type="entry name" value="WD40"/>
    <property type="match status" value="2"/>
</dbReference>
<evidence type="ECO:0000259" key="3">
    <source>
        <dbReference type="SMART" id="SM01026"/>
    </source>
</evidence>
<dbReference type="InterPro" id="IPR036372">
    <property type="entry name" value="BEACH_dom_sf"/>
</dbReference>
<feature type="repeat" description="WD" evidence="1">
    <location>
        <begin position="1100"/>
        <end position="1141"/>
    </location>
</feature>
<dbReference type="VEuPathDB" id="FungiDB:SDRG_00981"/>
<dbReference type="SUPFAM" id="SSF50978">
    <property type="entry name" value="WD40 repeat-like"/>
    <property type="match status" value="1"/>
</dbReference>
<evidence type="ECO:0000256" key="1">
    <source>
        <dbReference type="PROSITE-ProRule" id="PRU00221"/>
    </source>
</evidence>
<dbReference type="InterPro" id="IPR015943">
    <property type="entry name" value="WD40/YVTN_repeat-like_dom_sf"/>
</dbReference>
<protein>
    <recommendedName>
        <fullName evidence="3">BEACH domain-containing protein</fullName>
    </recommendedName>
</protein>
<evidence type="ECO:0000313" key="4">
    <source>
        <dbReference type="EMBL" id="EQC42141.1"/>
    </source>
</evidence>
<dbReference type="PANTHER" id="PTHR46866">
    <property type="entry name" value="GH12955P"/>
    <property type="match status" value="1"/>
</dbReference>
<feature type="compositionally biased region" description="Polar residues" evidence="2">
    <location>
        <begin position="488"/>
        <end position="502"/>
    </location>
</feature>
<dbReference type="InterPro" id="IPR001680">
    <property type="entry name" value="WD40_rpt"/>
</dbReference>
<dbReference type="STRING" id="1156394.T0R5C0"/>
<keyword evidence="1" id="KW-0853">WD repeat</keyword>
<dbReference type="PANTHER" id="PTHR46866:SF1">
    <property type="entry name" value="GH12955P"/>
    <property type="match status" value="1"/>
</dbReference>
<dbReference type="SUPFAM" id="SSF81837">
    <property type="entry name" value="BEACH domain"/>
    <property type="match status" value="1"/>
</dbReference>
<reference evidence="4 5" key="1">
    <citation type="submission" date="2012-04" db="EMBL/GenBank/DDBJ databases">
        <title>The Genome Sequence of Saprolegnia declina VS20.</title>
        <authorList>
            <consortium name="The Broad Institute Genome Sequencing Platform"/>
            <person name="Russ C."/>
            <person name="Nusbaum C."/>
            <person name="Tyler B."/>
            <person name="van West P."/>
            <person name="Dieguez-Uribeondo J."/>
            <person name="de Bruijn I."/>
            <person name="Tripathy S."/>
            <person name="Jiang R."/>
            <person name="Young S.K."/>
            <person name="Zeng Q."/>
            <person name="Gargeya S."/>
            <person name="Fitzgerald M."/>
            <person name="Haas B."/>
            <person name="Abouelleil A."/>
            <person name="Alvarado L."/>
            <person name="Arachchi H.M."/>
            <person name="Berlin A."/>
            <person name="Chapman S.B."/>
            <person name="Goldberg J."/>
            <person name="Griggs A."/>
            <person name="Gujja S."/>
            <person name="Hansen M."/>
            <person name="Howarth C."/>
            <person name="Imamovic A."/>
            <person name="Larimer J."/>
            <person name="McCowen C."/>
            <person name="Montmayeur A."/>
            <person name="Murphy C."/>
            <person name="Neiman D."/>
            <person name="Pearson M."/>
            <person name="Priest M."/>
            <person name="Roberts A."/>
            <person name="Saif S."/>
            <person name="Shea T."/>
            <person name="Sisk P."/>
            <person name="Sykes S."/>
            <person name="Wortman J."/>
            <person name="Nusbaum C."/>
            <person name="Birren B."/>
        </authorList>
    </citation>
    <scope>NUCLEOTIDE SEQUENCE [LARGE SCALE GENOMIC DNA]</scope>
    <source>
        <strain evidence="4 5">VS20</strain>
    </source>
</reference>
<feature type="domain" description="BEACH" evidence="3">
    <location>
        <begin position="240"/>
        <end position="449"/>
    </location>
</feature>
<dbReference type="Gene3D" id="2.130.10.10">
    <property type="entry name" value="YVTN repeat-like/Quinoprotein amine dehydrogenase"/>
    <property type="match status" value="2"/>
</dbReference>
<organism evidence="4 5">
    <name type="scientific">Saprolegnia diclina (strain VS20)</name>
    <dbReference type="NCBI Taxonomy" id="1156394"/>
    <lineage>
        <taxon>Eukaryota</taxon>
        <taxon>Sar</taxon>
        <taxon>Stramenopiles</taxon>
        <taxon>Oomycota</taxon>
        <taxon>Saprolegniomycetes</taxon>
        <taxon>Saprolegniales</taxon>
        <taxon>Saprolegniaceae</taxon>
        <taxon>Saprolegnia</taxon>
    </lineage>
</organism>
<dbReference type="Pfam" id="PF02138">
    <property type="entry name" value="Beach"/>
    <property type="match status" value="1"/>
</dbReference>
<dbReference type="Proteomes" id="UP000030762">
    <property type="component" value="Unassembled WGS sequence"/>
</dbReference>
<dbReference type="GeneID" id="19941708"/>
<dbReference type="SMART" id="SM01026">
    <property type="entry name" value="Beach"/>
    <property type="match status" value="1"/>
</dbReference>
<dbReference type="InterPro" id="IPR000409">
    <property type="entry name" value="BEACH_dom"/>
</dbReference>
<dbReference type="eggNOG" id="KOG1786">
    <property type="taxonomic scope" value="Eukaryota"/>
</dbReference>
<keyword evidence="5" id="KW-1185">Reference proteome</keyword>
<dbReference type="RefSeq" id="XP_008604710.1">
    <property type="nucleotide sequence ID" value="XM_008606488.1"/>
</dbReference>
<dbReference type="InParanoid" id="T0R5C0"/>
<feature type="compositionally biased region" description="Low complexity" evidence="2">
    <location>
        <begin position="506"/>
        <end position="519"/>
    </location>
</feature>
<accession>T0R5C0</accession>
<evidence type="ECO:0000256" key="2">
    <source>
        <dbReference type="SAM" id="MobiDB-lite"/>
    </source>
</evidence>
<dbReference type="OMA" id="IVWSAPR"/>
<proteinExistence type="predicted"/>
<dbReference type="InterPro" id="IPR036322">
    <property type="entry name" value="WD40_repeat_dom_sf"/>
</dbReference>
<feature type="region of interest" description="Disordered" evidence="2">
    <location>
        <begin position="488"/>
        <end position="521"/>
    </location>
</feature>
<name>T0R5C0_SAPDV</name>
<evidence type="ECO:0000313" key="5">
    <source>
        <dbReference type="Proteomes" id="UP000030762"/>
    </source>
</evidence>
<gene>
    <name evidence="4" type="ORF">SDRG_00981</name>
</gene>